<reference evidence="1" key="1">
    <citation type="submission" date="2018-04" db="EMBL/GenBank/DDBJ databases">
        <title>Whole genome sequencing of Hypsizygus marmoreus.</title>
        <authorList>
            <person name="Choi I.-G."/>
            <person name="Min B."/>
            <person name="Kim J.-G."/>
            <person name="Kim S."/>
            <person name="Oh Y.-L."/>
            <person name="Kong W.-S."/>
            <person name="Park H."/>
            <person name="Jeong J."/>
            <person name="Song E.-S."/>
        </authorList>
    </citation>
    <scope>NUCLEOTIDE SEQUENCE [LARGE SCALE GENOMIC DNA]</scope>
    <source>
        <strain evidence="1">51987-8</strain>
    </source>
</reference>
<evidence type="ECO:0000313" key="1">
    <source>
        <dbReference type="EMBL" id="RDB15708.1"/>
    </source>
</evidence>
<dbReference type="Proteomes" id="UP000076154">
    <property type="component" value="Unassembled WGS sequence"/>
</dbReference>
<proteinExistence type="predicted"/>
<protein>
    <submittedName>
        <fullName evidence="1">Uncharacterized protein</fullName>
    </submittedName>
</protein>
<gene>
    <name evidence="1" type="ORF">Hypma_003920</name>
</gene>
<dbReference type="InParanoid" id="A0A369J130"/>
<accession>A0A369J130</accession>
<name>A0A369J130_HYPMA</name>
<organism evidence="1 2">
    <name type="scientific">Hypsizygus marmoreus</name>
    <name type="common">White beech mushroom</name>
    <name type="synonym">Agaricus marmoreus</name>
    <dbReference type="NCBI Taxonomy" id="39966"/>
    <lineage>
        <taxon>Eukaryota</taxon>
        <taxon>Fungi</taxon>
        <taxon>Dikarya</taxon>
        <taxon>Basidiomycota</taxon>
        <taxon>Agaricomycotina</taxon>
        <taxon>Agaricomycetes</taxon>
        <taxon>Agaricomycetidae</taxon>
        <taxon>Agaricales</taxon>
        <taxon>Tricholomatineae</taxon>
        <taxon>Lyophyllaceae</taxon>
        <taxon>Hypsizygus</taxon>
    </lineage>
</organism>
<dbReference type="EMBL" id="LUEZ02000143">
    <property type="protein sequence ID" value="RDB15708.1"/>
    <property type="molecule type" value="Genomic_DNA"/>
</dbReference>
<evidence type="ECO:0000313" key="2">
    <source>
        <dbReference type="Proteomes" id="UP000076154"/>
    </source>
</evidence>
<sequence>MRQSNRITLDIIFYATTAGCQTPRQWTGYLQEVDGEINLEQNVYHSIKVQDCSKSDRSYTLGKDARP</sequence>
<comment type="caution">
    <text evidence="1">The sequence shown here is derived from an EMBL/GenBank/DDBJ whole genome shotgun (WGS) entry which is preliminary data.</text>
</comment>
<keyword evidence="2" id="KW-1185">Reference proteome</keyword>
<dbReference type="AlphaFoldDB" id="A0A369J130"/>